<evidence type="ECO:0000313" key="2">
    <source>
        <dbReference type="EMBL" id="KAG9338047.1"/>
    </source>
</evidence>
<accession>A0A8T2NNT4</accession>
<gene>
    <name evidence="2" type="ORF">JZ751_027211</name>
</gene>
<evidence type="ECO:0000256" key="1">
    <source>
        <dbReference type="SAM" id="MobiDB-lite"/>
    </source>
</evidence>
<evidence type="ECO:0000313" key="3">
    <source>
        <dbReference type="Proteomes" id="UP000824540"/>
    </source>
</evidence>
<dbReference type="OrthoDB" id="8887541at2759"/>
<feature type="compositionally biased region" description="Polar residues" evidence="1">
    <location>
        <begin position="1"/>
        <end position="12"/>
    </location>
</feature>
<dbReference type="AlphaFoldDB" id="A0A8T2NNT4"/>
<feature type="compositionally biased region" description="Basic and acidic residues" evidence="1">
    <location>
        <begin position="50"/>
        <end position="73"/>
    </location>
</feature>
<feature type="compositionally biased region" description="Basic and acidic residues" evidence="1">
    <location>
        <begin position="23"/>
        <end position="37"/>
    </location>
</feature>
<feature type="compositionally biased region" description="Basic and acidic residues" evidence="1">
    <location>
        <begin position="83"/>
        <end position="99"/>
    </location>
</feature>
<keyword evidence="3" id="KW-1185">Reference proteome</keyword>
<dbReference type="Proteomes" id="UP000824540">
    <property type="component" value="Unassembled WGS sequence"/>
</dbReference>
<dbReference type="EMBL" id="JAFBMS010000075">
    <property type="protein sequence ID" value="KAG9338047.1"/>
    <property type="molecule type" value="Genomic_DNA"/>
</dbReference>
<name>A0A8T2NNT4_9TELE</name>
<organism evidence="2 3">
    <name type="scientific">Albula glossodonta</name>
    <name type="common">roundjaw bonefish</name>
    <dbReference type="NCBI Taxonomy" id="121402"/>
    <lineage>
        <taxon>Eukaryota</taxon>
        <taxon>Metazoa</taxon>
        <taxon>Chordata</taxon>
        <taxon>Craniata</taxon>
        <taxon>Vertebrata</taxon>
        <taxon>Euteleostomi</taxon>
        <taxon>Actinopterygii</taxon>
        <taxon>Neopterygii</taxon>
        <taxon>Teleostei</taxon>
        <taxon>Albuliformes</taxon>
        <taxon>Albulidae</taxon>
        <taxon>Albula</taxon>
    </lineage>
</organism>
<feature type="non-terminal residue" evidence="2">
    <location>
        <position position="1"/>
    </location>
</feature>
<reference evidence="2" key="1">
    <citation type="thesis" date="2021" institute="BYU ScholarsArchive" country="Provo, UT, USA">
        <title>Applications of and Algorithms for Genome Assembly and Genomic Analyses with an Emphasis on Marine Teleosts.</title>
        <authorList>
            <person name="Pickett B.D."/>
        </authorList>
    </citation>
    <scope>NUCLEOTIDE SEQUENCE</scope>
    <source>
        <strain evidence="2">HI-2016</strain>
    </source>
</reference>
<sequence length="290" mass="32130">MDSSSESGSWTATDSDEDDSTEEEVKRKTPDRSHVDSLLDISEASTANESRYEVYVKSAWEEAKPEDDHRADLESSAANYILAEDKTTPFPKMHLERSSRSPSTDPGSKTELHGSKDKEKAGVPTVSDNKETERAKQPVPREALSKLAYIKFAMQCPLEKEKGIMKRLGGIQTLGAGRVEGTEILPDADRATIVPQDSCLSLTIKSYRSPIRKKLLPEFTISMPKRCGSPVRSLHNSASQAAHHRRIKSDTPIKQALIINSQGDNWRRTQPRIPAILGTRLPLVTAPSRI</sequence>
<comment type="caution">
    <text evidence="2">The sequence shown here is derived from an EMBL/GenBank/DDBJ whole genome shotgun (WGS) entry which is preliminary data.</text>
</comment>
<feature type="compositionally biased region" description="Basic and acidic residues" evidence="1">
    <location>
        <begin position="108"/>
        <end position="121"/>
    </location>
</feature>
<proteinExistence type="predicted"/>
<protein>
    <submittedName>
        <fullName evidence="2">Uncharacterized protein</fullName>
    </submittedName>
</protein>
<feature type="region of interest" description="Disordered" evidence="1">
    <location>
        <begin position="1"/>
        <end position="139"/>
    </location>
</feature>